<dbReference type="OrthoDB" id="10250105at2759"/>
<gene>
    <name evidence="4" type="ORF">CANCADRAFT_86662</name>
</gene>
<reference evidence="5" key="1">
    <citation type="submission" date="2016-02" db="EMBL/GenBank/DDBJ databases">
        <title>Comparative genomics of biotechnologically important yeasts.</title>
        <authorList>
            <consortium name="DOE Joint Genome Institute"/>
            <person name="Riley R."/>
            <person name="Haridas S."/>
            <person name="Wolfe K.H."/>
            <person name="Lopes M.R."/>
            <person name="Hittinger C.T."/>
            <person name="Goker M."/>
            <person name="Salamov A."/>
            <person name="Wisecaver J."/>
            <person name="Long T.M."/>
            <person name="Aerts A.L."/>
            <person name="Barry K."/>
            <person name="Choi C."/>
            <person name="Clum A."/>
            <person name="Coughlan A.Y."/>
            <person name="Deshpande S."/>
            <person name="Douglass A.P."/>
            <person name="Hanson S.J."/>
            <person name="Klenk H.-P."/>
            <person name="Labutti K."/>
            <person name="Lapidus A."/>
            <person name="Lindquist E."/>
            <person name="Lipzen A."/>
            <person name="Meier-Kolthoff J.P."/>
            <person name="Ohm R.A."/>
            <person name="Otillar R.P."/>
            <person name="Pangilinan J."/>
            <person name="Peng Y."/>
            <person name="Rokas A."/>
            <person name="Rosa C.A."/>
            <person name="Scheuner C."/>
            <person name="Sibirny A.A."/>
            <person name="Slot J.C."/>
            <person name="Stielow J.B."/>
            <person name="Sun H."/>
            <person name="Kurtzman C.P."/>
            <person name="Blackwell M."/>
            <person name="Jeffries T.W."/>
            <person name="Grigoriev I.V."/>
        </authorList>
    </citation>
    <scope>NUCLEOTIDE SEQUENCE [LARGE SCALE GENOMIC DNA]</scope>
    <source>
        <strain evidence="5">NRRL Y-17796</strain>
    </source>
</reference>
<dbReference type="InterPro" id="IPR045864">
    <property type="entry name" value="aa-tRNA-synth_II/BPL/LPL"/>
</dbReference>
<evidence type="ECO:0000256" key="1">
    <source>
        <dbReference type="ARBA" id="ARBA00009934"/>
    </source>
</evidence>
<accession>A0A1E4TL04</accession>
<dbReference type="Proteomes" id="UP000095023">
    <property type="component" value="Unassembled WGS sequence"/>
</dbReference>
<dbReference type="InterPro" id="IPR029062">
    <property type="entry name" value="Class_I_gatase-like"/>
</dbReference>
<dbReference type="GO" id="GO:0004077">
    <property type="term" value="F:biotin--[biotin carboxyl-carrier protein] ligase activity"/>
    <property type="evidence" value="ECO:0007669"/>
    <property type="project" value="EnsemblFungi"/>
</dbReference>
<dbReference type="CDD" id="cd03144">
    <property type="entry name" value="GATase1_ScBLP_like"/>
    <property type="match status" value="1"/>
</dbReference>
<evidence type="ECO:0000259" key="3">
    <source>
        <dbReference type="PROSITE" id="PS51733"/>
    </source>
</evidence>
<dbReference type="EMBL" id="KV453841">
    <property type="protein sequence ID" value="ODV92419.1"/>
    <property type="molecule type" value="Genomic_DNA"/>
</dbReference>
<dbReference type="Pfam" id="PF09825">
    <property type="entry name" value="BPL_N"/>
    <property type="match status" value="1"/>
</dbReference>
<feature type="domain" description="BPL/LPL catalytic" evidence="3">
    <location>
        <begin position="367"/>
        <end position="582"/>
    </location>
</feature>
<protein>
    <recommendedName>
        <fullName evidence="3">BPL/LPL catalytic domain-containing protein</fullName>
    </recommendedName>
</protein>
<keyword evidence="5" id="KW-1185">Reference proteome</keyword>
<name>A0A1E4TL04_9ASCO</name>
<dbReference type="InterPro" id="IPR004143">
    <property type="entry name" value="BPL_LPL_catalytic"/>
</dbReference>
<evidence type="ECO:0000313" key="5">
    <source>
        <dbReference type="Proteomes" id="UP000095023"/>
    </source>
</evidence>
<dbReference type="Gene3D" id="3.30.930.10">
    <property type="entry name" value="Bira Bifunctional Protein, Domain 2"/>
    <property type="match status" value="1"/>
</dbReference>
<evidence type="ECO:0000256" key="2">
    <source>
        <dbReference type="ARBA" id="ARBA00022598"/>
    </source>
</evidence>
<evidence type="ECO:0000313" key="4">
    <source>
        <dbReference type="EMBL" id="ODV92419.1"/>
    </source>
</evidence>
<comment type="similarity">
    <text evidence="1">Belongs to the biotin--protein ligase family.</text>
</comment>
<dbReference type="SUPFAM" id="SSF52317">
    <property type="entry name" value="Class I glutamine amidotransferase-like"/>
    <property type="match status" value="1"/>
</dbReference>
<organism evidence="4 5">
    <name type="scientific">Tortispora caseinolytica NRRL Y-17796</name>
    <dbReference type="NCBI Taxonomy" id="767744"/>
    <lineage>
        <taxon>Eukaryota</taxon>
        <taxon>Fungi</taxon>
        <taxon>Dikarya</taxon>
        <taxon>Ascomycota</taxon>
        <taxon>Saccharomycotina</taxon>
        <taxon>Trigonopsidomycetes</taxon>
        <taxon>Trigonopsidales</taxon>
        <taxon>Trigonopsidaceae</taxon>
        <taxon>Tortispora</taxon>
    </lineage>
</organism>
<dbReference type="PANTHER" id="PTHR12835:SF5">
    <property type="entry name" value="BIOTIN--PROTEIN LIGASE"/>
    <property type="match status" value="1"/>
</dbReference>
<sequence length="662" mass="72947">MNVLVYAGKGSSPEAVRHACHQLRWILSPYYAVSTVDADALTNHPWPAYTACLVMPGGADLPYCEALNGEANRKILNWIRSGGKYIGFCAGGYYGSARVEFELGTPIAVQGSRELKLFPGTARGCAYPGFVYDSESGARATTLRYANGETATYYNGGGVFVDADSTQNTTVLARYTEKPLAVDGGDAAVVRCTVGKGVALLTGLHPEFSAEILRRQNSADPNHHLSDPVLKKLLDNDQSRMQFLRYLAGPDGLGLKVAQEIKAPTPTSLFISSISSQVMDEFVAKCVEPLADKDGYFQGQTDRFQFITAGSLEYTKALSDAIEDKDQDDPNKKLKTVVLYRGPNAIPDSLETPFFNHSVYYRSLVASHEQLHSNSIWMGITLMYADVITSTNTIMDGNFSLLKTLPHGFTATAAQQVAGKGRAGNVWVSPHGSLPFSVFLRHPYSPSSPSPSVIFIQYLAALAITEAVCSGDYQEMPVRIKWPNDLYIKNVEHEHDSSKPEYTKICGILVSSSLYENEYLVVVGCGINCTNYAPTTSLNTVLHQIVNPSRKARGLSELPDFNREGLLGRILAYFEVMYDKFKYEGFAPFLDRYYGKWLHQDKIIRLQEEGGVPCRIKGIDLEFGMLEVAAVDDFGRETGQKYSLQPDGNSFDMLNGLIKRKQ</sequence>
<dbReference type="InterPro" id="IPR004408">
    <property type="entry name" value="Biotin_CoA_COase_ligase"/>
</dbReference>
<dbReference type="GO" id="GO:0005737">
    <property type="term" value="C:cytoplasm"/>
    <property type="evidence" value="ECO:0007669"/>
    <property type="project" value="TreeGrafter"/>
</dbReference>
<dbReference type="PROSITE" id="PS51733">
    <property type="entry name" value="BPL_LPL_CATALYTIC"/>
    <property type="match status" value="1"/>
</dbReference>
<dbReference type="CDD" id="cd16442">
    <property type="entry name" value="BPL"/>
    <property type="match status" value="1"/>
</dbReference>
<dbReference type="AlphaFoldDB" id="A0A1E4TL04"/>
<keyword evidence="2" id="KW-0436">Ligase</keyword>
<dbReference type="PANTHER" id="PTHR12835">
    <property type="entry name" value="BIOTIN PROTEIN LIGASE"/>
    <property type="match status" value="1"/>
</dbReference>
<proteinExistence type="inferred from homology"/>
<dbReference type="Pfam" id="PF03099">
    <property type="entry name" value="BPL_LplA_LipB"/>
    <property type="match status" value="1"/>
</dbReference>
<dbReference type="NCBIfam" id="TIGR00121">
    <property type="entry name" value="birA_ligase"/>
    <property type="match status" value="1"/>
</dbReference>
<dbReference type="InterPro" id="IPR019197">
    <property type="entry name" value="Biotin-prot_ligase_N"/>
</dbReference>
<dbReference type="SUPFAM" id="SSF55681">
    <property type="entry name" value="Class II aaRS and biotin synthetases"/>
    <property type="match status" value="1"/>
</dbReference>